<feature type="region of interest" description="Disordered" evidence="1">
    <location>
        <begin position="649"/>
        <end position="670"/>
    </location>
</feature>
<evidence type="ECO:0000313" key="3">
    <source>
        <dbReference type="Proteomes" id="UP000241462"/>
    </source>
</evidence>
<dbReference type="OrthoDB" id="5327538at2759"/>
<proteinExistence type="predicted"/>
<feature type="compositionally biased region" description="Low complexity" evidence="1">
    <location>
        <begin position="514"/>
        <end position="525"/>
    </location>
</feature>
<feature type="compositionally biased region" description="Low complexity" evidence="1">
    <location>
        <begin position="450"/>
        <end position="471"/>
    </location>
</feature>
<dbReference type="AlphaFoldDB" id="A0A2T3AFX8"/>
<dbReference type="STRING" id="2025994.A0A2T3AFX8"/>
<dbReference type="EMBL" id="KZ678395">
    <property type="protein sequence ID" value="PSR97042.1"/>
    <property type="molecule type" value="Genomic_DNA"/>
</dbReference>
<protein>
    <submittedName>
        <fullName evidence="2">Uncharacterized protein</fullName>
    </submittedName>
</protein>
<organism evidence="2 3">
    <name type="scientific">Coniella lustricola</name>
    <dbReference type="NCBI Taxonomy" id="2025994"/>
    <lineage>
        <taxon>Eukaryota</taxon>
        <taxon>Fungi</taxon>
        <taxon>Dikarya</taxon>
        <taxon>Ascomycota</taxon>
        <taxon>Pezizomycotina</taxon>
        <taxon>Sordariomycetes</taxon>
        <taxon>Sordariomycetidae</taxon>
        <taxon>Diaporthales</taxon>
        <taxon>Schizoparmaceae</taxon>
        <taxon>Coniella</taxon>
    </lineage>
</organism>
<reference evidence="2 3" key="1">
    <citation type="journal article" date="2018" name="Mycol. Prog.">
        <title>Coniella lustricola, a new species from submerged detritus.</title>
        <authorList>
            <person name="Raudabaugh D.B."/>
            <person name="Iturriaga T."/>
            <person name="Carver A."/>
            <person name="Mondo S."/>
            <person name="Pangilinan J."/>
            <person name="Lipzen A."/>
            <person name="He G."/>
            <person name="Amirebrahimi M."/>
            <person name="Grigoriev I.V."/>
            <person name="Miller A.N."/>
        </authorList>
    </citation>
    <scope>NUCLEOTIDE SEQUENCE [LARGE SCALE GENOMIC DNA]</scope>
    <source>
        <strain evidence="2 3">B22-T-1</strain>
    </source>
</reference>
<gene>
    <name evidence="2" type="ORF">BD289DRAFT_362949</name>
</gene>
<sequence>MSSPGSIGWSGPSQNVPAPENHLFYQLWAQGDVRDGLFASLTKSDLCALRLANSACCNVVTRRLFQRIHLTFTANSFTRPYRVEALARIGHHIDSLTFYLPHSEATFLPPLIHPSTGAEISYLYTPHTSMASTLTRPKYGNSELGDILTQQYPPLFHASTNVPSFIHAIKNLPNLRHLTIKTPGQNPTERYRRDIVDYALMSLRIAVERTPNLKKLIKLTLNGVHPAAFLYLKFQDGPGFGCSPIAGKRWRQIRKMHIGVEAWDFHGPGGPGLDQLKLIDDYLRQFQGSLEKLSFTWLGGKGPCPLALSQDPLFDTPKENKKLFNEVTSPMSPLPARPGVRGSIRFSKLKYLQLRNASMHSAQLRGLVEGHRDSVKEFDFENVVLLNGGNWDEALQPLMAPQTPSSSSHPASRYSVADRDEVEIRHQSAAVEAVGKELLDQDLEGLEESLGVRPRPSLSRASSSLEESLPSYHRATQWPRPRASSHPIPPPPSYPAPPPPSYAAPPPPFTPAKSTQSLSSQSVHSIPEEQEPLESDEVAPLNISAPIISAEALPVLLQPMVYSPLASTASIPLNYLNKGNGHNVNEGLSAVQRNLEQEEIQRRYAEDADARTSALKKAREAVLEKLGRLQGKDGKVEEEELLDMHPALQDDDYYSTKPRPRGGSGNSGRLRELFGAVKNGGGGEKGHGAGLYMNVEESNTVLVPLVYSPTRS</sequence>
<evidence type="ECO:0000256" key="1">
    <source>
        <dbReference type="SAM" id="MobiDB-lite"/>
    </source>
</evidence>
<feature type="region of interest" description="Disordered" evidence="1">
    <location>
        <begin position="450"/>
        <end position="536"/>
    </location>
</feature>
<evidence type="ECO:0000313" key="2">
    <source>
        <dbReference type="EMBL" id="PSR97042.1"/>
    </source>
</evidence>
<feature type="compositionally biased region" description="Low complexity" evidence="1">
    <location>
        <begin position="400"/>
        <end position="415"/>
    </location>
</feature>
<name>A0A2T3AFX8_9PEZI</name>
<accession>A0A2T3AFX8</accession>
<keyword evidence="3" id="KW-1185">Reference proteome</keyword>
<dbReference type="Proteomes" id="UP000241462">
    <property type="component" value="Unassembled WGS sequence"/>
</dbReference>
<feature type="region of interest" description="Disordered" evidence="1">
    <location>
        <begin position="396"/>
        <end position="420"/>
    </location>
</feature>
<feature type="compositionally biased region" description="Pro residues" evidence="1">
    <location>
        <begin position="487"/>
        <end position="510"/>
    </location>
</feature>
<dbReference type="InParanoid" id="A0A2T3AFX8"/>